<sequence length="176" mass="20201">MKQLDRVVVPSTLQTAVLEELHRTHIGISKMKQLDRRYVYWEHIDKDIERLFLACSSCVYWEHIDKDIERLFLACSSCAKVKSSPMRASFPLRGTRRKLATHTHRLCKAKDTMQPNESLLPSERNQKKIGHAYTSIMQGQGHHFLVVIDAKSKWPEIEPSSSAPSSPSIKAKDTIF</sequence>
<evidence type="ECO:0000313" key="4">
    <source>
        <dbReference type="EMBL" id="KAK9745090.1"/>
    </source>
</evidence>
<dbReference type="InterPro" id="IPR041588">
    <property type="entry name" value="Integrase_H2C2"/>
</dbReference>
<dbReference type="PANTHER" id="PTHR37984">
    <property type="entry name" value="PROTEIN CBG26694"/>
    <property type="match status" value="1"/>
</dbReference>
<keyword evidence="5" id="KW-1185">Reference proteome</keyword>
<feature type="region of interest" description="Disordered" evidence="2">
    <location>
        <begin position="157"/>
        <end position="176"/>
    </location>
</feature>
<evidence type="ECO:0000259" key="3">
    <source>
        <dbReference type="Pfam" id="PF17921"/>
    </source>
</evidence>
<evidence type="ECO:0000313" key="5">
    <source>
        <dbReference type="Proteomes" id="UP001458880"/>
    </source>
</evidence>
<dbReference type="InterPro" id="IPR050951">
    <property type="entry name" value="Retrovirus_Pol_polyprotein"/>
</dbReference>
<dbReference type="Proteomes" id="UP001458880">
    <property type="component" value="Unassembled WGS sequence"/>
</dbReference>
<dbReference type="EMBL" id="JASPKY010000052">
    <property type="protein sequence ID" value="KAK9745090.1"/>
    <property type="molecule type" value="Genomic_DNA"/>
</dbReference>
<feature type="compositionally biased region" description="Low complexity" evidence="2">
    <location>
        <begin position="157"/>
        <end position="169"/>
    </location>
</feature>
<name>A0AAW1MGF1_POPJA</name>
<dbReference type="EC" id="2.7.7.49" evidence="1"/>
<evidence type="ECO:0000256" key="2">
    <source>
        <dbReference type="SAM" id="MobiDB-lite"/>
    </source>
</evidence>
<accession>A0AAW1MGF1</accession>
<dbReference type="Pfam" id="PF17921">
    <property type="entry name" value="Integrase_H2C2"/>
    <property type="match status" value="1"/>
</dbReference>
<feature type="domain" description="Integrase zinc-binding" evidence="3">
    <location>
        <begin position="9"/>
        <end position="58"/>
    </location>
</feature>
<protein>
    <recommendedName>
        <fullName evidence="1">RNA-directed DNA polymerase</fullName>
        <ecNumber evidence="1">2.7.7.49</ecNumber>
    </recommendedName>
</protein>
<comment type="caution">
    <text evidence="4">The sequence shown here is derived from an EMBL/GenBank/DDBJ whole genome shotgun (WGS) entry which is preliminary data.</text>
</comment>
<organism evidence="4 5">
    <name type="scientific">Popillia japonica</name>
    <name type="common">Japanese beetle</name>
    <dbReference type="NCBI Taxonomy" id="7064"/>
    <lineage>
        <taxon>Eukaryota</taxon>
        <taxon>Metazoa</taxon>
        <taxon>Ecdysozoa</taxon>
        <taxon>Arthropoda</taxon>
        <taxon>Hexapoda</taxon>
        <taxon>Insecta</taxon>
        <taxon>Pterygota</taxon>
        <taxon>Neoptera</taxon>
        <taxon>Endopterygota</taxon>
        <taxon>Coleoptera</taxon>
        <taxon>Polyphaga</taxon>
        <taxon>Scarabaeiformia</taxon>
        <taxon>Scarabaeidae</taxon>
        <taxon>Rutelinae</taxon>
        <taxon>Popillia</taxon>
    </lineage>
</organism>
<dbReference type="AlphaFoldDB" id="A0AAW1MGF1"/>
<evidence type="ECO:0000256" key="1">
    <source>
        <dbReference type="ARBA" id="ARBA00012493"/>
    </source>
</evidence>
<gene>
    <name evidence="4" type="ORF">QE152_g7260</name>
</gene>
<proteinExistence type="predicted"/>
<dbReference type="PANTHER" id="PTHR37984:SF5">
    <property type="entry name" value="PROTEIN NYNRIN-LIKE"/>
    <property type="match status" value="1"/>
</dbReference>
<reference evidence="4 5" key="1">
    <citation type="journal article" date="2024" name="BMC Genomics">
        <title>De novo assembly and annotation of Popillia japonica's genome with initial clues to its potential as an invasive pest.</title>
        <authorList>
            <person name="Cucini C."/>
            <person name="Boschi S."/>
            <person name="Funari R."/>
            <person name="Cardaioli E."/>
            <person name="Iannotti N."/>
            <person name="Marturano G."/>
            <person name="Paoli F."/>
            <person name="Bruttini M."/>
            <person name="Carapelli A."/>
            <person name="Frati F."/>
            <person name="Nardi F."/>
        </authorList>
    </citation>
    <scope>NUCLEOTIDE SEQUENCE [LARGE SCALE GENOMIC DNA]</scope>
    <source>
        <strain evidence="4">DMR45628</strain>
    </source>
</reference>
<dbReference type="GO" id="GO:0003964">
    <property type="term" value="F:RNA-directed DNA polymerase activity"/>
    <property type="evidence" value="ECO:0007669"/>
    <property type="project" value="UniProtKB-EC"/>
</dbReference>
<dbReference type="Gene3D" id="1.10.340.70">
    <property type="match status" value="1"/>
</dbReference>